<proteinExistence type="predicted"/>
<evidence type="ECO:0000256" key="1">
    <source>
        <dbReference type="SAM" id="MobiDB-lite"/>
    </source>
</evidence>
<protein>
    <submittedName>
        <fullName evidence="3">Uncharacterized protein</fullName>
    </submittedName>
</protein>
<evidence type="ECO:0000256" key="2">
    <source>
        <dbReference type="SAM" id="SignalP"/>
    </source>
</evidence>
<keyword evidence="4" id="KW-1185">Reference proteome</keyword>
<feature type="chain" id="PRO_5034863946" evidence="2">
    <location>
        <begin position="21"/>
        <end position="183"/>
    </location>
</feature>
<dbReference type="EMBL" id="CAJPDT010000015">
    <property type="protein sequence ID" value="CAF9915563.1"/>
    <property type="molecule type" value="Genomic_DNA"/>
</dbReference>
<name>A0A8H3IEI0_9LECA</name>
<organism evidence="3 4">
    <name type="scientific">Imshaugia aleurites</name>
    <dbReference type="NCBI Taxonomy" id="172621"/>
    <lineage>
        <taxon>Eukaryota</taxon>
        <taxon>Fungi</taxon>
        <taxon>Dikarya</taxon>
        <taxon>Ascomycota</taxon>
        <taxon>Pezizomycotina</taxon>
        <taxon>Lecanoromycetes</taxon>
        <taxon>OSLEUM clade</taxon>
        <taxon>Lecanoromycetidae</taxon>
        <taxon>Lecanorales</taxon>
        <taxon>Lecanorineae</taxon>
        <taxon>Parmeliaceae</taxon>
        <taxon>Imshaugia</taxon>
    </lineage>
</organism>
<reference evidence="3" key="1">
    <citation type="submission" date="2021-03" db="EMBL/GenBank/DDBJ databases">
        <authorList>
            <person name="Tagirdzhanova G."/>
        </authorList>
    </citation>
    <scope>NUCLEOTIDE SEQUENCE</scope>
</reference>
<feature type="signal peptide" evidence="2">
    <location>
        <begin position="1"/>
        <end position="20"/>
    </location>
</feature>
<accession>A0A8H3IEI0</accession>
<keyword evidence="2" id="KW-0732">Signal</keyword>
<feature type="compositionally biased region" description="Pro residues" evidence="1">
    <location>
        <begin position="47"/>
        <end position="61"/>
    </location>
</feature>
<dbReference type="AlphaFoldDB" id="A0A8H3IEI0"/>
<evidence type="ECO:0000313" key="3">
    <source>
        <dbReference type="EMBL" id="CAF9915563.1"/>
    </source>
</evidence>
<gene>
    <name evidence="3" type="ORF">IMSHALPRED_002641</name>
</gene>
<feature type="region of interest" description="Disordered" evidence="1">
    <location>
        <begin position="32"/>
        <end position="183"/>
    </location>
</feature>
<dbReference type="Proteomes" id="UP000664534">
    <property type="component" value="Unassembled WGS sequence"/>
</dbReference>
<feature type="compositionally biased region" description="Basic and acidic residues" evidence="1">
    <location>
        <begin position="116"/>
        <end position="134"/>
    </location>
</feature>
<evidence type="ECO:0000313" key="4">
    <source>
        <dbReference type="Proteomes" id="UP000664534"/>
    </source>
</evidence>
<comment type="caution">
    <text evidence="3">The sequence shown here is derived from an EMBL/GenBank/DDBJ whole genome shotgun (WGS) entry which is preliminary data.</text>
</comment>
<sequence length="183" mass="19904">MHLATKHTLAAILCALSASALPLPLPGAQSTDTDTVTLDIPSGKQQSPPPSLFSPTPPLLPHPLQTKPPTNPSDPHPSAFPVHWYTNSRNPLRLRRRDSPLRNLFSSKDGFIETGSETKTETKTKTEPETKTKPSSETIETSAHAPRDENEVAWLTPPPSSPDGGDYDPLRRRRDIIPVAVGT</sequence>